<evidence type="ECO:0000313" key="1">
    <source>
        <dbReference type="EMBL" id="CAD6209294.1"/>
    </source>
</evidence>
<sequence length="210" mass="23505">MRATCMERIVGRRVALEREESMRWFDHNRYLALIDKLAATGNLEVCFVLRLKLVFTQGRTDPVGTALLRQAAVADHKVAAYVLGVLHYGDEEAEQYIRQVESEGEGDVVAHRCKPEASKTNQECVKCHEQAVIAVPEVIWRVDGMMDPVPVPPPAAAWEIEVLNAIKLVSTATILQPPWELSKTLERSRKKLAKIVGDCGNRCGQQAKLY</sequence>
<name>A0A811MQG2_9POAL</name>
<gene>
    <name evidence="1" type="ORF">NCGR_LOCUS5501</name>
</gene>
<dbReference type="OrthoDB" id="681586at2759"/>
<dbReference type="AlphaFoldDB" id="A0A811MQG2"/>
<accession>A0A811MQG2</accession>
<evidence type="ECO:0000313" key="2">
    <source>
        <dbReference type="Proteomes" id="UP000604825"/>
    </source>
</evidence>
<keyword evidence="2" id="KW-1185">Reference proteome</keyword>
<proteinExistence type="predicted"/>
<comment type="caution">
    <text evidence="1">The sequence shown here is derived from an EMBL/GenBank/DDBJ whole genome shotgun (WGS) entry which is preliminary data.</text>
</comment>
<dbReference type="Proteomes" id="UP000604825">
    <property type="component" value="Unassembled WGS sequence"/>
</dbReference>
<protein>
    <submittedName>
        <fullName evidence="1">Uncharacterized protein</fullName>
    </submittedName>
</protein>
<reference evidence="1" key="1">
    <citation type="submission" date="2020-10" db="EMBL/GenBank/DDBJ databases">
        <authorList>
            <person name="Han B."/>
            <person name="Lu T."/>
            <person name="Zhao Q."/>
            <person name="Huang X."/>
            <person name="Zhao Y."/>
        </authorList>
    </citation>
    <scope>NUCLEOTIDE SEQUENCE</scope>
</reference>
<organism evidence="1 2">
    <name type="scientific">Miscanthus lutarioriparius</name>
    <dbReference type="NCBI Taxonomy" id="422564"/>
    <lineage>
        <taxon>Eukaryota</taxon>
        <taxon>Viridiplantae</taxon>
        <taxon>Streptophyta</taxon>
        <taxon>Embryophyta</taxon>
        <taxon>Tracheophyta</taxon>
        <taxon>Spermatophyta</taxon>
        <taxon>Magnoliopsida</taxon>
        <taxon>Liliopsida</taxon>
        <taxon>Poales</taxon>
        <taxon>Poaceae</taxon>
        <taxon>PACMAD clade</taxon>
        <taxon>Panicoideae</taxon>
        <taxon>Andropogonodae</taxon>
        <taxon>Andropogoneae</taxon>
        <taxon>Saccharinae</taxon>
        <taxon>Miscanthus</taxon>
    </lineage>
</organism>
<dbReference type="EMBL" id="CAJGYO010000002">
    <property type="protein sequence ID" value="CAD6209294.1"/>
    <property type="molecule type" value="Genomic_DNA"/>
</dbReference>